<dbReference type="PANTHER" id="PTHR33471">
    <property type="entry name" value="ATP-DEPENDENT ZINC METALLOPROTEASE-RELATED"/>
    <property type="match status" value="1"/>
</dbReference>
<protein>
    <recommendedName>
        <fullName evidence="3">Stress regulated protein</fullName>
    </recommendedName>
</protein>
<organism evidence="1 2">
    <name type="scientific">Solanum commersonii</name>
    <name type="common">Commerson's wild potato</name>
    <name type="synonym">Commerson's nightshade</name>
    <dbReference type="NCBI Taxonomy" id="4109"/>
    <lineage>
        <taxon>Eukaryota</taxon>
        <taxon>Viridiplantae</taxon>
        <taxon>Streptophyta</taxon>
        <taxon>Embryophyta</taxon>
        <taxon>Tracheophyta</taxon>
        <taxon>Spermatophyta</taxon>
        <taxon>Magnoliopsida</taxon>
        <taxon>eudicotyledons</taxon>
        <taxon>Gunneridae</taxon>
        <taxon>Pentapetalae</taxon>
        <taxon>asterids</taxon>
        <taxon>lamiids</taxon>
        <taxon>Solanales</taxon>
        <taxon>Solanaceae</taxon>
        <taxon>Solanoideae</taxon>
        <taxon>Solaneae</taxon>
        <taxon>Solanum</taxon>
    </lineage>
</organism>
<dbReference type="Proteomes" id="UP000824120">
    <property type="component" value="Chromosome 2"/>
</dbReference>
<reference evidence="1 2" key="1">
    <citation type="submission" date="2020-09" db="EMBL/GenBank/DDBJ databases">
        <title>De no assembly of potato wild relative species, Solanum commersonii.</title>
        <authorList>
            <person name="Cho K."/>
        </authorList>
    </citation>
    <scope>NUCLEOTIDE SEQUENCE [LARGE SCALE GENOMIC DNA]</scope>
    <source>
        <strain evidence="1">LZ3.2</strain>
        <tissue evidence="1">Leaf</tissue>
    </source>
</reference>
<dbReference type="GO" id="GO:0005524">
    <property type="term" value="F:ATP binding"/>
    <property type="evidence" value="ECO:0007669"/>
    <property type="project" value="InterPro"/>
</dbReference>
<keyword evidence="2" id="KW-1185">Reference proteome</keyword>
<dbReference type="GO" id="GO:0004176">
    <property type="term" value="F:ATP-dependent peptidase activity"/>
    <property type="evidence" value="ECO:0007669"/>
    <property type="project" value="InterPro"/>
</dbReference>
<comment type="caution">
    <text evidence="1">The sequence shown here is derived from an EMBL/GenBank/DDBJ whole genome shotgun (WGS) entry which is preliminary data.</text>
</comment>
<dbReference type="SUPFAM" id="SSF140990">
    <property type="entry name" value="FtsH protease domain-like"/>
    <property type="match status" value="1"/>
</dbReference>
<dbReference type="PANTHER" id="PTHR33471:SF1">
    <property type="entry name" value="OS01G0382700 PROTEIN"/>
    <property type="match status" value="1"/>
</dbReference>
<dbReference type="FunFam" id="1.20.58.760:FF:000009">
    <property type="entry name" value="Translation initiation factor 3 subunit I"/>
    <property type="match status" value="1"/>
</dbReference>
<dbReference type="InterPro" id="IPR037219">
    <property type="entry name" value="Peptidase_M41-like"/>
</dbReference>
<dbReference type="EMBL" id="JACXVP010000002">
    <property type="protein sequence ID" value="KAG5624044.1"/>
    <property type="molecule type" value="Genomic_DNA"/>
</dbReference>
<proteinExistence type="predicted"/>
<evidence type="ECO:0000313" key="1">
    <source>
        <dbReference type="EMBL" id="KAG5624044.1"/>
    </source>
</evidence>
<dbReference type="GO" id="GO:0006508">
    <property type="term" value="P:proteolysis"/>
    <property type="evidence" value="ECO:0007669"/>
    <property type="project" value="InterPro"/>
</dbReference>
<dbReference type="OrthoDB" id="66620at2759"/>
<dbReference type="AlphaFoldDB" id="A0A9J6AI72"/>
<evidence type="ECO:0000313" key="2">
    <source>
        <dbReference type="Proteomes" id="UP000824120"/>
    </source>
</evidence>
<evidence type="ECO:0008006" key="3">
    <source>
        <dbReference type="Google" id="ProtNLM"/>
    </source>
</evidence>
<dbReference type="GO" id="GO:0004222">
    <property type="term" value="F:metalloendopeptidase activity"/>
    <property type="evidence" value="ECO:0007669"/>
    <property type="project" value="InterPro"/>
</dbReference>
<sequence length="350" mass="37964">MGSIAAYCGGLLCCSQLRSNNSRIVSGLSVLEQVDKELMKGDERAALSLVKDLQGKPGGLRCFGAARQVPQRLYSLDELKLNGIEAISLLSPVDATLGAIERNLQITAILGGSAAWYALDLSPQQILFVSLGNIKENNLNLVITVYTLVYVYLTVSLLSESTEVKVSFNGGVGTLVLDTIGHTFSQKYHNRVIQHEAGHFLIAYLLGILPKVYTLTSLDALKKEGSLNIQAGTAFVDFEFIEEVNRGKVTATMLNRFSCIALAGVATEYLLFGYAEGGLSDINQLDALLKSLGFTQKKADSQVRWAVLNTILILRRHEKARSTLAEAMTQGKSVGVCIDIIEKSISDDDL</sequence>
<accession>A0A9J6AI72</accession>
<name>A0A9J6AI72_SOLCO</name>
<gene>
    <name evidence="1" type="ORF">H5410_009262</name>
</gene>
<dbReference type="Gene3D" id="1.20.58.760">
    <property type="entry name" value="Peptidase M41"/>
    <property type="match status" value="1"/>
</dbReference>